<reference evidence="1 2" key="1">
    <citation type="journal article" date="2021" name="BMC Genomics">
        <title>Datura genome reveals duplications of psychoactive alkaloid biosynthetic genes and high mutation rate following tissue culture.</title>
        <authorList>
            <person name="Rajewski A."/>
            <person name="Carter-House D."/>
            <person name="Stajich J."/>
            <person name="Litt A."/>
        </authorList>
    </citation>
    <scope>NUCLEOTIDE SEQUENCE [LARGE SCALE GENOMIC DNA]</scope>
    <source>
        <strain evidence="1">AR-01</strain>
    </source>
</reference>
<evidence type="ECO:0000313" key="2">
    <source>
        <dbReference type="Proteomes" id="UP000823775"/>
    </source>
</evidence>
<protein>
    <submittedName>
        <fullName evidence="1">Uncharacterized protein</fullName>
    </submittedName>
</protein>
<organism evidence="1 2">
    <name type="scientific">Datura stramonium</name>
    <name type="common">Jimsonweed</name>
    <name type="synonym">Common thornapple</name>
    <dbReference type="NCBI Taxonomy" id="4076"/>
    <lineage>
        <taxon>Eukaryota</taxon>
        <taxon>Viridiplantae</taxon>
        <taxon>Streptophyta</taxon>
        <taxon>Embryophyta</taxon>
        <taxon>Tracheophyta</taxon>
        <taxon>Spermatophyta</taxon>
        <taxon>Magnoliopsida</taxon>
        <taxon>eudicotyledons</taxon>
        <taxon>Gunneridae</taxon>
        <taxon>Pentapetalae</taxon>
        <taxon>asterids</taxon>
        <taxon>lamiids</taxon>
        <taxon>Solanales</taxon>
        <taxon>Solanaceae</taxon>
        <taxon>Solanoideae</taxon>
        <taxon>Datureae</taxon>
        <taxon>Datura</taxon>
    </lineage>
</organism>
<proteinExistence type="predicted"/>
<keyword evidence="2" id="KW-1185">Reference proteome</keyword>
<sequence>MVSCQHHMNPTSQEAWGPKFENDPVQCFPFREITFNPQSKIMIDACTLRTRGLPPGSLEFSHETMMAGEMRKCSFNKSIKVVVAAVSSKDGHNTPERERNWAKCQAYLEKSPEEQIKRRRYQLLHKGIMGVPWFFALHLNRWKDAYRPSVSGRM</sequence>
<gene>
    <name evidence="1" type="ORF">HAX54_012046</name>
</gene>
<dbReference type="Proteomes" id="UP000823775">
    <property type="component" value="Unassembled WGS sequence"/>
</dbReference>
<comment type="caution">
    <text evidence="1">The sequence shown here is derived from an EMBL/GenBank/DDBJ whole genome shotgun (WGS) entry which is preliminary data.</text>
</comment>
<evidence type="ECO:0000313" key="1">
    <source>
        <dbReference type="EMBL" id="MCD7471551.1"/>
    </source>
</evidence>
<name>A0ABS8TJ61_DATST</name>
<dbReference type="EMBL" id="JACEIK010001697">
    <property type="protein sequence ID" value="MCD7471551.1"/>
    <property type="molecule type" value="Genomic_DNA"/>
</dbReference>
<accession>A0ABS8TJ61</accession>